<dbReference type="InterPro" id="IPR002017">
    <property type="entry name" value="Spectrin_repeat"/>
</dbReference>
<dbReference type="GO" id="GO:0005085">
    <property type="term" value="F:guanyl-nucleotide exchange factor activity"/>
    <property type="evidence" value="ECO:0007669"/>
    <property type="project" value="UniProtKB-KW"/>
</dbReference>
<organism evidence="5 6">
    <name type="scientific">Paragonimus westermani</name>
    <dbReference type="NCBI Taxonomy" id="34504"/>
    <lineage>
        <taxon>Eukaryota</taxon>
        <taxon>Metazoa</taxon>
        <taxon>Spiralia</taxon>
        <taxon>Lophotrochozoa</taxon>
        <taxon>Platyhelminthes</taxon>
        <taxon>Trematoda</taxon>
        <taxon>Digenea</taxon>
        <taxon>Plagiorchiida</taxon>
        <taxon>Troglotremata</taxon>
        <taxon>Troglotrematidae</taxon>
        <taxon>Paragonimus</taxon>
    </lineage>
</organism>
<dbReference type="InterPro" id="IPR001251">
    <property type="entry name" value="CRAL-TRIO_dom"/>
</dbReference>
<dbReference type="CDD" id="cd13240">
    <property type="entry name" value="PH1_Kalirin_Trio_like"/>
    <property type="match status" value="1"/>
</dbReference>
<comment type="caution">
    <text evidence="5">The sequence shown here is derived from an EMBL/GenBank/DDBJ whole genome shotgun (WGS) entry which is preliminary data.</text>
</comment>
<accession>A0A8T0DUM1</accession>
<dbReference type="Gene3D" id="1.20.58.60">
    <property type="match status" value="4"/>
</dbReference>
<dbReference type="Gene3D" id="1.20.900.10">
    <property type="entry name" value="Dbl homology (DH) domain"/>
    <property type="match status" value="1"/>
</dbReference>
<dbReference type="PROSITE" id="PS50010">
    <property type="entry name" value="DH_2"/>
    <property type="match status" value="1"/>
</dbReference>
<protein>
    <recommendedName>
        <fullName evidence="7">Triple functional domain protein</fullName>
    </recommendedName>
</protein>
<dbReference type="OrthoDB" id="10256089at2759"/>
<gene>
    <name evidence="5" type="ORF">P879_00436</name>
</gene>
<feature type="region of interest" description="Disordered" evidence="2">
    <location>
        <begin position="1996"/>
        <end position="2035"/>
    </location>
</feature>
<feature type="compositionally biased region" description="Basic and acidic residues" evidence="2">
    <location>
        <begin position="2007"/>
        <end position="2016"/>
    </location>
</feature>
<evidence type="ECO:0000259" key="3">
    <source>
        <dbReference type="PROSITE" id="PS50003"/>
    </source>
</evidence>
<feature type="region of interest" description="Disordered" evidence="2">
    <location>
        <begin position="2086"/>
        <end position="2106"/>
    </location>
</feature>
<dbReference type="Pfam" id="PF13716">
    <property type="entry name" value="CRAL_TRIO_2"/>
    <property type="match status" value="1"/>
</dbReference>
<dbReference type="InterPro" id="IPR047054">
    <property type="entry name" value="Kalirin_TRIO_PH_1"/>
</dbReference>
<feature type="domain" description="DH" evidence="4">
    <location>
        <begin position="1410"/>
        <end position="1595"/>
    </location>
</feature>
<feature type="compositionally biased region" description="Low complexity" evidence="2">
    <location>
        <begin position="1367"/>
        <end position="1377"/>
    </location>
</feature>
<dbReference type="CDD" id="cd00176">
    <property type="entry name" value="SPEC"/>
    <property type="match status" value="2"/>
</dbReference>
<dbReference type="InterPro" id="IPR035899">
    <property type="entry name" value="DBL_dom_sf"/>
</dbReference>
<dbReference type="GO" id="GO:0005737">
    <property type="term" value="C:cytoplasm"/>
    <property type="evidence" value="ECO:0007669"/>
    <property type="project" value="TreeGrafter"/>
</dbReference>
<dbReference type="GO" id="GO:0019898">
    <property type="term" value="C:extrinsic component of membrane"/>
    <property type="evidence" value="ECO:0007669"/>
    <property type="project" value="TreeGrafter"/>
</dbReference>
<dbReference type="EMBL" id="JTDF01000840">
    <property type="protein sequence ID" value="KAF8570894.1"/>
    <property type="molecule type" value="Genomic_DNA"/>
</dbReference>
<evidence type="ECO:0000313" key="6">
    <source>
        <dbReference type="Proteomes" id="UP000699462"/>
    </source>
</evidence>
<dbReference type="SUPFAM" id="SSF48065">
    <property type="entry name" value="DBL homology domain (DH-domain)"/>
    <property type="match status" value="1"/>
</dbReference>
<dbReference type="SMART" id="SM00325">
    <property type="entry name" value="RhoGEF"/>
    <property type="match status" value="1"/>
</dbReference>
<dbReference type="PROSITE" id="PS50003">
    <property type="entry name" value="PH_DOMAIN"/>
    <property type="match status" value="1"/>
</dbReference>
<feature type="region of interest" description="Disordered" evidence="2">
    <location>
        <begin position="86"/>
        <end position="105"/>
    </location>
</feature>
<dbReference type="CDD" id="cd00160">
    <property type="entry name" value="RhoGEF"/>
    <property type="match status" value="1"/>
</dbReference>
<dbReference type="InterPro" id="IPR001849">
    <property type="entry name" value="PH_domain"/>
</dbReference>
<dbReference type="Pfam" id="PF00435">
    <property type="entry name" value="Spectrin"/>
    <property type="match status" value="2"/>
</dbReference>
<dbReference type="SMART" id="SM00150">
    <property type="entry name" value="SPEC"/>
    <property type="match status" value="4"/>
</dbReference>
<feature type="compositionally biased region" description="Polar residues" evidence="2">
    <location>
        <begin position="1854"/>
        <end position="1873"/>
    </location>
</feature>
<dbReference type="InterPro" id="IPR011993">
    <property type="entry name" value="PH-like_dom_sf"/>
</dbReference>
<evidence type="ECO:0000259" key="4">
    <source>
        <dbReference type="PROSITE" id="PS50010"/>
    </source>
</evidence>
<dbReference type="InterPro" id="IPR055251">
    <property type="entry name" value="SOS1_NGEF_PH"/>
</dbReference>
<evidence type="ECO:0008006" key="7">
    <source>
        <dbReference type="Google" id="ProtNLM"/>
    </source>
</evidence>
<feature type="domain" description="PH" evidence="3">
    <location>
        <begin position="1609"/>
        <end position="1724"/>
    </location>
</feature>
<feature type="compositionally biased region" description="Polar residues" evidence="2">
    <location>
        <begin position="1306"/>
        <end position="1320"/>
    </location>
</feature>
<proteinExistence type="predicted"/>
<dbReference type="Pfam" id="PF22697">
    <property type="entry name" value="SOS1_NGEF_PH"/>
    <property type="match status" value="1"/>
</dbReference>
<dbReference type="Pfam" id="PF00621">
    <property type="entry name" value="RhoGEF"/>
    <property type="match status" value="1"/>
</dbReference>
<evidence type="ECO:0000256" key="2">
    <source>
        <dbReference type="SAM" id="MobiDB-lite"/>
    </source>
</evidence>
<dbReference type="SUPFAM" id="SSF50729">
    <property type="entry name" value="PH domain-like"/>
    <property type="match status" value="1"/>
</dbReference>
<dbReference type="Gene3D" id="2.30.29.30">
    <property type="entry name" value="Pleckstrin-homology domain (PH domain)/Phosphotyrosine-binding domain (PTB)"/>
    <property type="match status" value="1"/>
</dbReference>
<dbReference type="PANTHER" id="PTHR22826">
    <property type="entry name" value="RHO GUANINE EXCHANGE FACTOR-RELATED"/>
    <property type="match status" value="1"/>
</dbReference>
<dbReference type="InterPro" id="IPR018159">
    <property type="entry name" value="Spectrin/alpha-actinin"/>
</dbReference>
<feature type="compositionally biased region" description="Polar residues" evidence="2">
    <location>
        <begin position="1327"/>
        <end position="1347"/>
    </location>
</feature>
<feature type="compositionally biased region" description="Low complexity" evidence="2">
    <location>
        <begin position="2086"/>
        <end position="2100"/>
    </location>
</feature>
<dbReference type="Proteomes" id="UP000699462">
    <property type="component" value="Unassembled WGS sequence"/>
</dbReference>
<keyword evidence="1" id="KW-0344">Guanine-nucleotide releasing factor</keyword>
<keyword evidence="6" id="KW-1185">Reference proteome</keyword>
<name>A0A8T0DUM1_9TREM</name>
<dbReference type="SMART" id="SM00233">
    <property type="entry name" value="PH"/>
    <property type="match status" value="2"/>
</dbReference>
<feature type="region of interest" description="Disordered" evidence="2">
    <location>
        <begin position="1837"/>
        <end position="1901"/>
    </location>
</feature>
<dbReference type="GO" id="GO:0007411">
    <property type="term" value="P:axon guidance"/>
    <property type="evidence" value="ECO:0007669"/>
    <property type="project" value="TreeGrafter"/>
</dbReference>
<reference evidence="5 6" key="1">
    <citation type="submission" date="2019-07" db="EMBL/GenBank/DDBJ databases">
        <title>Annotation for the trematode Paragonimus westermani.</title>
        <authorList>
            <person name="Choi Y.-J."/>
        </authorList>
    </citation>
    <scope>NUCLEOTIDE SEQUENCE [LARGE SCALE GENOMIC DNA]</scope>
    <source>
        <strain evidence="5">180907_Pwestermani</strain>
    </source>
</reference>
<evidence type="ECO:0000313" key="5">
    <source>
        <dbReference type="EMBL" id="KAF8570894.1"/>
    </source>
</evidence>
<feature type="region of interest" description="Disordered" evidence="2">
    <location>
        <begin position="1306"/>
        <end position="1383"/>
    </location>
</feature>
<dbReference type="InterPro" id="IPR000219">
    <property type="entry name" value="DH_dom"/>
</dbReference>
<sequence length="2353" mass="259898">MNFNSNNLDPEVLEFYYPNRSKNARCRAYHSHPQQTQRIHSTHPGAQQQVFQVPFKHVHSACTGSGNYPGATTSGKALHEHTLAQQHMGSSEHFHHHPGQRYRSSASPVQALSSACGSSASTLNSSSGYCTVSSVPHANVHGSLRAIDIIKLLREKIALLPGGRSRRGGPILCFPANTRADEIPFEELYVLVLYLAYLPEDRVKKLGFSVIIDMRNGTTWHSVKPILKVVEKCISRNVAMAYIIKPDKIIEKHKTSMAIGKFSFEIQIVSLDTLFREVDPSQLTAELEGSLPYNHEEWIKIRCCLEEFFCSAHDMADKFGHLFYQLERKQELDTVEAAKRALEEHRFLPLTLLRLALGFLTTPPLFLKIVQAPVSALEAEADRLIAWLRYGVAAANSVTGGSTSSSQSHPVSTTASTAVNTTNSANSTVAIGASGAAGGGVGGGASFLATSWVSMNPDFQQACLVLAPQVRQTVVKLYEYRAHLQQKWEAGRSRFEQVHQLRIFEDDVNRMATWLGQQRHLFLTEYLDIGQTASHASDLLTEHRQFVDSCYVAFDQIARLNVVAGMLADVGHFASQQILKQAGQLEHEWKSFAAAFEDRSRVLYLSASFHARAQAFLANCPQRDKAMRQCSGTTVHELHQALLTLQNYWQEAQSAREEVCEDGRALINHLSAPVPSGSHTSLTAAVDYSQGRKHCTELVHEEDVGHVLSWLSEHGEPFLQRQTSVGKSSLRAEQLYNTHMQFEQVAAKTLLNAEKLLSVADELAAHADDPEDLLQRASELQRRIAAFTRAIETRRETVDLGCGFYSHTKKVLSWLSGFRDGHNPGEHLPASIEGMEDEITNFHRDRSEMEEEADRVATEGEALISRLKDPDEVAHIRSVLVQVSNERATVSNLLTERQVRLDLCLQLRLFEADVNSALDRLRQTVPSLATLMANRGPGSSDSGVGDSIESAVERVHRLSNELTETVTVVDDLNERISEELDWRRLQLQSKQVLNWISQCEDILRETAIIPANLAEAQALQTEHEKFQPVLNDAHPQAVQCTARATMLLQQTANASGGGLSSSTAGTEHPRRKDYRAIAEAVADHWQKLVYAAEDRHKLLITAANWYKTSEQVSSVLWSLEKEYNREEDWCQNVKAGVDVSAYLNQLSVKHAEQKEAFLKACMLARRTSDVFSRYLHRQSPTTTGRTEVEEKIRKAMSELMAKEQAVLEAWAVRRRRVDDCTYFINIKRQVEELLTRVHNQSHTPNSPSKGPVTLTASTQLGSSLIQEVRRACESLESMITASMPLSPGHTSQLQALLKHLQASLPQQTADTSAKTSTNAAGSDVGTPFTSQTTMVNQRKPSGMSMVSSRLDIPASRIKRPDVDTDRTSVSSTSSSGTGSTGTGAGDVFLVSAAGAATTGPTQEQRRMIRRRENLLHELIQTERTYIQALEQCLDLYRKSLISPPQFLEGKVPAGLVGMTDVIFGNIPAIYQFHKHTFEPELGKYTESGDFLPEDVGHCFVVHSERLAELYVEYCVNYTESTRVVIEHGQNYFQAVQQHFNLTEPLPSYLIKPVQRVTKYQLLLRELRDCCDPASVAELNEGLEAMLGVPKRANDALHMSMLQCLPEDLSISTLGDVILQDQFTVWEPKQLIKKSRERRVFLFDNCLILAKETQTQPGEHKAKYHYKSRLLLAECNITEHIEGDQCKFALWTGRVPSVNEYRMVLKANSLELKQTWVRALRELMRERMFSVQGLYQHQQNAGTGRPGMLCDEAELLDTYYILETYQAAKPTELSVSAHQIVQLLHRCDTPHLPPPVDTAGDSSASAVYNPNGTGEWAYIRMLVQGAASSTESPIKEGFIPARLIGAPSGRRRRPQSTSTNHQNGSNNSRRSSTAGRKWLPTGSEARRGTGLVSNKRGSKADLNQTQVFSTPYPTAAPRVISNECEPPQIIVKPDSVERSPTTATILDNVSEESIDVELPPPMSEIQVIAPKTVEESDVDSPRLGGIDPLRLLDDQSSITSGGLSLKTVETKSSDRPVHSQSNMEPVSDKPSKVPHRPANVAEVAGDGRTGINNAPTLVGLSSGANLSSLGDLRLHGGLSVAAKLVCGSRPSQTGGPSSSSGPDEDMLRGVLDEGAELHFVNRYLFLYDQALVIADAALELLHSSVDDEQSTLCPPRLQCQFRHALPISQISILEDVGVPGSKPTGDQLLWFCLSERARNVISPFDSHLTNPTSSTQSYLCYVVAPRSPDTRVRWLTELTTMVMEARRLSQAFTTMGSSPVESGTFNTGDYSFGVNSKLSNTATAAATALYPSSMLFDPGLLELPRLGRLSSATLTSSPAASKCKTISTSVAAKSSEKPLSNLLEDVHLTATSSS</sequence>
<dbReference type="CDD" id="cd00170">
    <property type="entry name" value="SEC14"/>
    <property type="match status" value="1"/>
</dbReference>
<dbReference type="SMART" id="SM00516">
    <property type="entry name" value="SEC14"/>
    <property type="match status" value="1"/>
</dbReference>
<dbReference type="PANTHER" id="PTHR22826:SF106">
    <property type="entry name" value="TRIO, ISOFORM A"/>
    <property type="match status" value="1"/>
</dbReference>
<evidence type="ECO:0000256" key="1">
    <source>
        <dbReference type="ARBA" id="ARBA00022658"/>
    </source>
</evidence>
<dbReference type="SUPFAM" id="SSF46966">
    <property type="entry name" value="Spectrin repeat"/>
    <property type="match status" value="4"/>
</dbReference>
<dbReference type="InterPro" id="IPR051336">
    <property type="entry name" value="RhoGEF_Guanine_NuclExch_SF"/>
</dbReference>